<dbReference type="AlphaFoldDB" id="A0A937ART8"/>
<dbReference type="PANTHER" id="PTHR44216">
    <property type="entry name" value="PROTEIN O-MANNOSYL-TRANSFERASE TMTC2"/>
    <property type="match status" value="1"/>
</dbReference>
<accession>A0A937ART8</accession>
<dbReference type="InterPro" id="IPR011990">
    <property type="entry name" value="TPR-like_helical_dom_sf"/>
</dbReference>
<dbReference type="SUPFAM" id="SSF48452">
    <property type="entry name" value="TPR-like"/>
    <property type="match status" value="1"/>
</dbReference>
<evidence type="ECO:0000313" key="2">
    <source>
        <dbReference type="EMBL" id="MBL0848885.1"/>
    </source>
</evidence>
<evidence type="ECO:0000313" key="3">
    <source>
        <dbReference type="Proteomes" id="UP000736856"/>
    </source>
</evidence>
<dbReference type="InterPro" id="IPR014596">
    <property type="entry name" value="UCP035836"/>
</dbReference>
<protein>
    <recommendedName>
        <fullName evidence="4">Tetratricopeptide repeat protein</fullName>
    </recommendedName>
</protein>
<evidence type="ECO:0008006" key="4">
    <source>
        <dbReference type="Google" id="ProtNLM"/>
    </source>
</evidence>
<dbReference type="PIRSF" id="PIRSF035836">
    <property type="entry name" value="UCP035836"/>
    <property type="match status" value="1"/>
</dbReference>
<comment type="caution">
    <text evidence="2">The sequence shown here is derived from an EMBL/GenBank/DDBJ whole genome shotgun (WGS) entry which is preliminary data.</text>
</comment>
<dbReference type="Pfam" id="PF13432">
    <property type="entry name" value="TPR_16"/>
    <property type="match status" value="1"/>
</dbReference>
<dbReference type="PANTHER" id="PTHR44216:SF3">
    <property type="entry name" value="PROTEIN O-MANNOSYL-TRANSFERASE TMTC2"/>
    <property type="match status" value="1"/>
</dbReference>
<feature type="region of interest" description="Disordered" evidence="1">
    <location>
        <begin position="260"/>
        <end position="284"/>
    </location>
</feature>
<reference evidence="2" key="1">
    <citation type="submission" date="2019-02" db="EMBL/GenBank/DDBJ databases">
        <title>A novel Candidatus Liberibacter species associated with the New Zealand native fuchsia psyllid, Ctenarytaina fuchsiae.</title>
        <authorList>
            <person name="Thompson S.M."/>
            <person name="Jorgensen N."/>
            <person name="David C."/>
            <person name="Bulman S.R."/>
            <person name="Smith G.R."/>
        </authorList>
    </citation>
    <scope>NUCLEOTIDE SEQUENCE</scope>
    <source>
        <strain evidence="2">Oxford</strain>
    </source>
</reference>
<organism evidence="2 3">
    <name type="scientific">Candidatus Liberibacter ctenarytainae</name>
    <dbReference type="NCBI Taxonomy" id="2020335"/>
    <lineage>
        <taxon>Bacteria</taxon>
        <taxon>Pseudomonadati</taxon>
        <taxon>Pseudomonadota</taxon>
        <taxon>Alphaproteobacteria</taxon>
        <taxon>Hyphomicrobiales</taxon>
        <taxon>Rhizobiaceae</taxon>
        <taxon>Liberibacter</taxon>
    </lineage>
</organism>
<dbReference type="EMBL" id="SEOL01000003">
    <property type="protein sequence ID" value="MBL0848885.1"/>
    <property type="molecule type" value="Genomic_DNA"/>
</dbReference>
<gene>
    <name evidence="2" type="ORF">EU981_02125</name>
</gene>
<dbReference type="InterPro" id="IPR052384">
    <property type="entry name" value="TMTC_O-mannosyltransferase"/>
</dbReference>
<proteinExistence type="predicted"/>
<sequence>MIVLKRMKSYLLFLIRTIGYILITTTLVLGSGCSLSRNVRPSIPDLSFLEDMNHRQLLDFADMMGKKYQANSTDKTIGIIYADALRRIGRPEQALAVMQNIAIVHPTDREVLADYGKSLASASRLEDALDAIERAQRPDIPDWKLISTKASILCQMGRNAEALIEYNKALELAPNESSIVSNLAMSYLLMGDIKKAEEKLRYAANMLGSDSRVRQNLALVIGLQGRTEEAYDIASQELSPEEATKNIAYLKSILSQKDPWKKMRVRDKKNHIQKTSSPEPLKKQ</sequence>
<dbReference type="SMART" id="SM00028">
    <property type="entry name" value="TPR"/>
    <property type="match status" value="2"/>
</dbReference>
<dbReference type="Gene3D" id="1.25.40.10">
    <property type="entry name" value="Tetratricopeptide repeat domain"/>
    <property type="match status" value="1"/>
</dbReference>
<evidence type="ECO:0000256" key="1">
    <source>
        <dbReference type="SAM" id="MobiDB-lite"/>
    </source>
</evidence>
<dbReference type="Proteomes" id="UP000736856">
    <property type="component" value="Unassembled WGS sequence"/>
</dbReference>
<feature type="compositionally biased region" description="Basic residues" evidence="1">
    <location>
        <begin position="262"/>
        <end position="272"/>
    </location>
</feature>
<dbReference type="InterPro" id="IPR019734">
    <property type="entry name" value="TPR_rpt"/>
</dbReference>
<dbReference type="PROSITE" id="PS51257">
    <property type="entry name" value="PROKAR_LIPOPROTEIN"/>
    <property type="match status" value="1"/>
</dbReference>
<dbReference type="Pfam" id="PF13181">
    <property type="entry name" value="TPR_8"/>
    <property type="match status" value="1"/>
</dbReference>
<name>A0A937ART8_9HYPH</name>